<gene>
    <name evidence="1" type="ORF">M9Y10_033789</name>
</gene>
<evidence type="ECO:0000313" key="1">
    <source>
        <dbReference type="EMBL" id="KAK8889046.1"/>
    </source>
</evidence>
<comment type="caution">
    <text evidence="1">The sequence shown here is derived from an EMBL/GenBank/DDBJ whole genome shotgun (WGS) entry which is preliminary data.</text>
</comment>
<evidence type="ECO:0000313" key="2">
    <source>
        <dbReference type="Proteomes" id="UP001470230"/>
    </source>
</evidence>
<keyword evidence="1" id="KW-0472">Membrane</keyword>
<sequence>MQYNCLLEIIGSDLKEFQKLSLAVIDKERLSYRLITHTETREDTIFPFIKNSIQNFFLSKNMIFNEKETHFRMIIYSNGEPSIKASFLKTFD</sequence>
<dbReference type="EMBL" id="JAPFFF010000005">
    <property type="protein sequence ID" value="KAK8889046.1"/>
    <property type="molecule type" value="Genomic_DNA"/>
</dbReference>
<keyword evidence="1" id="KW-0812">Transmembrane</keyword>
<name>A0ABR2KD39_9EUKA</name>
<keyword evidence="2" id="KW-1185">Reference proteome</keyword>
<proteinExistence type="predicted"/>
<accession>A0ABR2KD39</accession>
<reference evidence="1 2" key="1">
    <citation type="submission" date="2024-04" db="EMBL/GenBank/DDBJ databases">
        <title>Tritrichomonas musculus Genome.</title>
        <authorList>
            <person name="Alves-Ferreira E."/>
            <person name="Grigg M."/>
            <person name="Lorenzi H."/>
            <person name="Galac M."/>
        </authorList>
    </citation>
    <scope>NUCLEOTIDE SEQUENCE [LARGE SCALE GENOMIC DNA]</scope>
    <source>
        <strain evidence="1 2">EAF2021</strain>
    </source>
</reference>
<dbReference type="Proteomes" id="UP001470230">
    <property type="component" value="Unassembled WGS sequence"/>
</dbReference>
<protein>
    <submittedName>
        <fullName evidence="1">Transmembrane protein 62</fullName>
    </submittedName>
</protein>
<organism evidence="1 2">
    <name type="scientific">Tritrichomonas musculus</name>
    <dbReference type="NCBI Taxonomy" id="1915356"/>
    <lineage>
        <taxon>Eukaryota</taxon>
        <taxon>Metamonada</taxon>
        <taxon>Parabasalia</taxon>
        <taxon>Tritrichomonadida</taxon>
        <taxon>Tritrichomonadidae</taxon>
        <taxon>Tritrichomonas</taxon>
    </lineage>
</organism>